<proteinExistence type="predicted"/>
<evidence type="ECO:0000256" key="1">
    <source>
        <dbReference type="SAM" id="MobiDB-lite"/>
    </source>
</evidence>
<dbReference type="InterPro" id="IPR001715">
    <property type="entry name" value="CH_dom"/>
</dbReference>
<evidence type="ECO:0000313" key="3">
    <source>
        <dbReference type="EMBL" id="RAW34112.1"/>
    </source>
</evidence>
<organism evidence="3 4">
    <name type="scientific">Phytophthora cactorum</name>
    <dbReference type="NCBI Taxonomy" id="29920"/>
    <lineage>
        <taxon>Eukaryota</taxon>
        <taxon>Sar</taxon>
        <taxon>Stramenopiles</taxon>
        <taxon>Oomycota</taxon>
        <taxon>Peronosporomycetes</taxon>
        <taxon>Peronosporales</taxon>
        <taxon>Peronosporaceae</taxon>
        <taxon>Phytophthora</taxon>
    </lineage>
</organism>
<name>A0A329SEZ3_9STRA</name>
<dbReference type="OrthoDB" id="122837at2759"/>
<evidence type="ECO:0000313" key="4">
    <source>
        <dbReference type="Proteomes" id="UP000251314"/>
    </source>
</evidence>
<feature type="compositionally biased region" description="Basic and acidic residues" evidence="1">
    <location>
        <begin position="281"/>
        <end position="295"/>
    </location>
</feature>
<dbReference type="PROSITE" id="PS50021">
    <property type="entry name" value="CH"/>
    <property type="match status" value="1"/>
</dbReference>
<dbReference type="Proteomes" id="UP000251314">
    <property type="component" value="Unassembled WGS sequence"/>
</dbReference>
<feature type="region of interest" description="Disordered" evidence="1">
    <location>
        <begin position="272"/>
        <end position="360"/>
    </location>
</feature>
<dbReference type="SUPFAM" id="SSF47576">
    <property type="entry name" value="Calponin-homology domain, CH-domain"/>
    <property type="match status" value="2"/>
</dbReference>
<reference evidence="3 4" key="1">
    <citation type="submission" date="2018-01" db="EMBL/GenBank/DDBJ databases">
        <title>Draft genome of the strawberry crown rot pathogen Phytophthora cactorum.</title>
        <authorList>
            <person name="Armitage A.D."/>
            <person name="Lysoe E."/>
            <person name="Nellist C.F."/>
            <person name="Harrison R.J."/>
            <person name="Brurberg M.B."/>
        </authorList>
    </citation>
    <scope>NUCLEOTIDE SEQUENCE [LARGE SCALE GENOMIC DNA]</scope>
    <source>
        <strain evidence="3 4">10300</strain>
    </source>
</reference>
<gene>
    <name evidence="3" type="ORF">PC110_g9543</name>
</gene>
<dbReference type="Gene3D" id="1.10.418.10">
    <property type="entry name" value="Calponin-like domain"/>
    <property type="match status" value="1"/>
</dbReference>
<protein>
    <recommendedName>
        <fullName evidence="2">Calponin-homology (CH) domain-containing protein</fullName>
    </recommendedName>
</protein>
<dbReference type="AlphaFoldDB" id="A0A329SEZ3"/>
<dbReference type="EMBL" id="MJFZ01000212">
    <property type="protein sequence ID" value="RAW34112.1"/>
    <property type="molecule type" value="Genomic_DNA"/>
</dbReference>
<feature type="compositionally biased region" description="Low complexity" evidence="1">
    <location>
        <begin position="348"/>
        <end position="358"/>
    </location>
</feature>
<comment type="caution">
    <text evidence="3">The sequence shown here is derived from an EMBL/GenBank/DDBJ whole genome shotgun (WGS) entry which is preliminary data.</text>
</comment>
<dbReference type="Pfam" id="PF00307">
    <property type="entry name" value="CH"/>
    <property type="match status" value="1"/>
</dbReference>
<feature type="domain" description="Calponin-homology (CH)" evidence="2">
    <location>
        <begin position="941"/>
        <end position="1058"/>
    </location>
</feature>
<dbReference type="InterPro" id="IPR036872">
    <property type="entry name" value="CH_dom_sf"/>
</dbReference>
<feature type="compositionally biased region" description="Basic and acidic residues" evidence="1">
    <location>
        <begin position="313"/>
        <end position="327"/>
    </location>
</feature>
<dbReference type="CDD" id="cd00014">
    <property type="entry name" value="CH_SF"/>
    <property type="match status" value="1"/>
</dbReference>
<dbReference type="VEuPathDB" id="FungiDB:PC110_g9543"/>
<sequence length="1075" mass="120170">MVMDVTRVSLRAVYEGDLLVLQANTSERVFSLGDRTFQTANWKLRQTDLPPLLWRGLNNRMRLQLDYSSWKIQEQLLDVPVEALPDMYVITLLHEMSEDHSGFLCCTGSFRACDPSRSMTSMNLSVNEDPGHSVHERLLLHWVNSLPLTKCLLVEGLRDLRFGDVLHEIVRWLQHNSADADDRASEDDVFDNDEVVERLRRVVQFAARECRSQDEDAMYVVNDSRCLVRVMSGESDAICAVLAVLKRLSGQRLQSCASDKDSRRRRHAQEKIIELSLQRTDSSDELSKENVEPKQKSKRVQTSSSRSRTIPKRPKDVHKVGTREQGRKATKQVIKKPTTGVKRQLGKASTTATRTSSTVDKKKIPHQTNVANEYNGLRVCGMLDPTVKSRPGDHFSDDARAVRFCNWARLVLLVEMPLKQIFAKQSGKLNPPSQIRQVFANGVLIRRIAGAIVQRCGGILNHSILNTEELSNEDFAAVNTPAGRRRNFSLALAIFKSLRISQEALIPFESLQCRENQDSHKTIWCSFDEVLNRVEQLECAFTTSKPKTTVVVVPETLPVNGKHEENIAESDTTQRNHGAERITASPKNLHSLQVRRTKTAIMEPEHTGCALLKRSLPYITSEQMHVVNEWLVRVGLDAKKDSGRGVLQDPMRNGVLLCALLTQKLKSTPFSYFKSPRTLTEMRENISKAFERLGEHVPPCYLTSSAEQSVLIGDRQIAYGILWHLWQASHALERATQSAESSSVGIHETRRAEAAELGGKLSARVQPSPLQLDIPAIALAGQGKLAIKDDNVTTYQVKLHDSFARRLAWSENDLTGDDDDDDDVFPVPTAPFSSPVYSDDVDIIPTKTHVMHQIGDDLLPTCSWKRDSVDSSSDSIGSSSFNQNIPSRVAIGELSAAVVTPIADCTDSVEIAEQNRGGDLGVSSTTIKLPAQTQPNAMLSPERVDEVLVWLKRLSLHLKNPSAFHDSNAKLTEFQSGVLLCCIIEKVELMRSIPGITRPTGKQPLSKASALHNITKALNILQQKKTMPLHLLRRATAIYAGNRDVILQLLLQIRKAYGHHLRTPRRPKQHLTSAA</sequence>
<accession>A0A329SEZ3</accession>
<evidence type="ECO:0000259" key="2">
    <source>
        <dbReference type="PROSITE" id="PS50021"/>
    </source>
</evidence>
<keyword evidence="4" id="KW-1185">Reference proteome</keyword>